<evidence type="ECO:0000256" key="7">
    <source>
        <dbReference type="PROSITE-ProRule" id="PRU00433"/>
    </source>
</evidence>
<evidence type="ECO:0000313" key="10">
    <source>
        <dbReference type="EMBL" id="MCF0065806.1"/>
    </source>
</evidence>
<dbReference type="PANTHER" id="PTHR30600:SF10">
    <property type="entry name" value="BLL6722 PROTEIN"/>
    <property type="match status" value="1"/>
</dbReference>
<dbReference type="GO" id="GO:0020037">
    <property type="term" value="F:heme binding"/>
    <property type="evidence" value="ECO:0007669"/>
    <property type="project" value="InterPro"/>
</dbReference>
<dbReference type="GO" id="GO:0009055">
    <property type="term" value="F:electron transfer activity"/>
    <property type="evidence" value="ECO:0007669"/>
    <property type="project" value="InterPro"/>
</dbReference>
<comment type="subcellular location">
    <subcellularLocation>
        <location evidence="1">Cell envelope</location>
    </subcellularLocation>
</comment>
<keyword evidence="4 8" id="KW-0732">Signal</keyword>
<dbReference type="Proteomes" id="UP001139000">
    <property type="component" value="Unassembled WGS sequence"/>
</dbReference>
<dbReference type="PANTHER" id="PTHR30600">
    <property type="entry name" value="CYTOCHROME C PEROXIDASE-RELATED"/>
    <property type="match status" value="1"/>
</dbReference>
<keyword evidence="5" id="KW-0560">Oxidoreductase</keyword>
<dbReference type="AlphaFoldDB" id="A0A9X1PRY0"/>
<dbReference type="GO" id="GO:0046872">
    <property type="term" value="F:metal ion binding"/>
    <property type="evidence" value="ECO:0007669"/>
    <property type="project" value="UniProtKB-KW"/>
</dbReference>
<sequence length="645" mass="73022">MKKKYFTALCLAAVILFCAAIFRNNSGIKTSAAQQVGEIYLNEMQRLDSMLVGYPTYFMDSNYAARIRVYTDLARQFKRVELFFLYFYPEKAYTTIWQPIQAIKQPVGPSLPDNFLIAGPFGIDADSIVTKSSKGSRDFEKMFIARAANNFHATLVETQFEKTISQITDAQIMEAMKLQMFNISSVGLGNGDFQLNPVNLPCIHAEIEVWNKVMRVYLAQLPRSSEKLKIEVEGLLDDTEKYLLVNTDFDTFDRMKLLTSYLNPLSKYLERVRKALNIPAENRFVAFNPEVNGLFEADIFNLTFFMPDSSVTLFKERADLGKVLFFDPILSDNNERSCASCHKPEMAFTDGLGKSMSFTLDQLPRNAPTIINSVFQPFQFWDSRVSSLEDQADSVIMNPNEMHGTSFEIVTERITASDEYIKLFNNAFPETIKHGIARKHIKSAIASYERTLIGLNSRFDKYMRGEKTAMSIQEINGFNVFMGKGRCGSCHYAPLFNGTLPPHFSISDHRSLGVPVKDTMTTYEIDADIGLQHSTRNPLFKSSFKVPTVRNAALTAPYMHNGIYQTLDQVVDFYNHGAGNKFRFRGLFLSILPDSLNLSSTEKKDLISFVHALTDTSGTRARPRHLPEIKGKHAVLNNRLIGGKF</sequence>
<evidence type="ECO:0000256" key="4">
    <source>
        <dbReference type="ARBA" id="ARBA00022729"/>
    </source>
</evidence>
<dbReference type="InterPro" id="IPR036909">
    <property type="entry name" value="Cyt_c-like_dom_sf"/>
</dbReference>
<dbReference type="GO" id="GO:0030313">
    <property type="term" value="C:cell envelope"/>
    <property type="evidence" value="ECO:0007669"/>
    <property type="project" value="UniProtKB-SubCell"/>
</dbReference>
<dbReference type="EMBL" id="JAJTTC010000015">
    <property type="protein sequence ID" value="MCF0065806.1"/>
    <property type="molecule type" value="Genomic_DNA"/>
</dbReference>
<dbReference type="InterPro" id="IPR009056">
    <property type="entry name" value="Cyt_c-like_dom"/>
</dbReference>
<organism evidence="10 11">
    <name type="scientific">Dyadobacter chenwenxiniae</name>
    <dbReference type="NCBI Taxonomy" id="2906456"/>
    <lineage>
        <taxon>Bacteria</taxon>
        <taxon>Pseudomonadati</taxon>
        <taxon>Bacteroidota</taxon>
        <taxon>Cytophagia</taxon>
        <taxon>Cytophagales</taxon>
        <taxon>Spirosomataceae</taxon>
        <taxon>Dyadobacter</taxon>
    </lineage>
</organism>
<evidence type="ECO:0000256" key="2">
    <source>
        <dbReference type="ARBA" id="ARBA00022617"/>
    </source>
</evidence>
<dbReference type="GO" id="GO:0004130">
    <property type="term" value="F:cytochrome-c peroxidase activity"/>
    <property type="evidence" value="ECO:0007669"/>
    <property type="project" value="TreeGrafter"/>
</dbReference>
<keyword evidence="3 7" id="KW-0479">Metal-binding</keyword>
<feature type="chain" id="PRO_5040906336" description="Cytochrome c domain-containing protein" evidence="8">
    <location>
        <begin position="20"/>
        <end position="645"/>
    </location>
</feature>
<dbReference type="InterPro" id="IPR004852">
    <property type="entry name" value="Di-haem_cyt_c_peroxidsae"/>
</dbReference>
<dbReference type="Pfam" id="PF03150">
    <property type="entry name" value="CCP_MauG"/>
    <property type="match status" value="1"/>
</dbReference>
<dbReference type="RefSeq" id="WP_234658843.1">
    <property type="nucleotide sequence ID" value="NZ_CP094997.1"/>
</dbReference>
<gene>
    <name evidence="10" type="ORF">LXM26_30110</name>
</gene>
<dbReference type="InterPro" id="IPR051395">
    <property type="entry name" value="Cytochrome_c_Peroxidase/MauG"/>
</dbReference>
<keyword evidence="11" id="KW-1185">Reference proteome</keyword>
<evidence type="ECO:0000256" key="6">
    <source>
        <dbReference type="ARBA" id="ARBA00023004"/>
    </source>
</evidence>
<evidence type="ECO:0000256" key="5">
    <source>
        <dbReference type="ARBA" id="ARBA00023002"/>
    </source>
</evidence>
<accession>A0A9X1PRY0</accession>
<dbReference type="SUPFAM" id="SSF46626">
    <property type="entry name" value="Cytochrome c"/>
    <property type="match status" value="2"/>
</dbReference>
<dbReference type="Gene3D" id="1.10.760.10">
    <property type="entry name" value="Cytochrome c-like domain"/>
    <property type="match status" value="2"/>
</dbReference>
<keyword evidence="6 7" id="KW-0408">Iron</keyword>
<protein>
    <recommendedName>
        <fullName evidence="9">Cytochrome c domain-containing protein</fullName>
    </recommendedName>
</protein>
<name>A0A9X1PRY0_9BACT</name>
<feature type="domain" description="Cytochrome c" evidence="9">
    <location>
        <begin position="316"/>
        <end position="425"/>
    </location>
</feature>
<comment type="caution">
    <text evidence="10">The sequence shown here is derived from an EMBL/GenBank/DDBJ whole genome shotgun (WGS) entry which is preliminary data.</text>
</comment>
<evidence type="ECO:0000259" key="9">
    <source>
        <dbReference type="PROSITE" id="PS51007"/>
    </source>
</evidence>
<evidence type="ECO:0000256" key="8">
    <source>
        <dbReference type="SAM" id="SignalP"/>
    </source>
</evidence>
<feature type="domain" description="Cytochrome c" evidence="9">
    <location>
        <begin position="472"/>
        <end position="614"/>
    </location>
</feature>
<evidence type="ECO:0000313" key="11">
    <source>
        <dbReference type="Proteomes" id="UP001139000"/>
    </source>
</evidence>
<evidence type="ECO:0000256" key="3">
    <source>
        <dbReference type="ARBA" id="ARBA00022723"/>
    </source>
</evidence>
<reference evidence="10" key="1">
    <citation type="submission" date="2021-12" db="EMBL/GenBank/DDBJ databases">
        <title>Novel species in genus Dyadobacter.</title>
        <authorList>
            <person name="Ma C."/>
        </authorList>
    </citation>
    <scope>NUCLEOTIDE SEQUENCE</scope>
    <source>
        <strain evidence="10">LJ419</strain>
    </source>
</reference>
<keyword evidence="2 7" id="KW-0349">Heme</keyword>
<dbReference type="PROSITE" id="PS51007">
    <property type="entry name" value="CYTC"/>
    <property type="match status" value="2"/>
</dbReference>
<feature type="signal peptide" evidence="8">
    <location>
        <begin position="1"/>
        <end position="19"/>
    </location>
</feature>
<proteinExistence type="predicted"/>
<evidence type="ECO:0000256" key="1">
    <source>
        <dbReference type="ARBA" id="ARBA00004196"/>
    </source>
</evidence>